<sequence>MTTPLAKFIYIVFMLNMTACLTSCEPSNNAFTSKALQKPIKIAVSNTPLSAPLFIAQQQGYFEQNNVNVELIRFDGGVKCFNAMVNREADFATSSETVVMFNSFKRTDFSVIASFVESDNDVKLLSLNPQKYKHLNNLANARIGIIKGSSSEFFLDSLLIMYNKTQQPIQRVYLKSDQLLPALLNDKVDIISAWEPLSYILSTQMSRSPEIINSRGLYHLSFNLIGLKDSHIEKEQKLALLKALNQAIEFLNKSPKQAQQNISQILQVEAQQLQYSWSDYTFRLSLSNALFSNIQTQSQWAIDNQLVPRENRVDFRLIFDRKLLETYTNQEAGW</sequence>
<evidence type="ECO:0000256" key="2">
    <source>
        <dbReference type="ARBA" id="ARBA00010742"/>
    </source>
</evidence>
<accession>A0ABT2P572</accession>
<comment type="subcellular location">
    <subcellularLocation>
        <location evidence="1">Periplasm</location>
    </subcellularLocation>
</comment>
<proteinExistence type="inferred from homology"/>
<protein>
    <submittedName>
        <fullName evidence="6">ABC transporter substrate-binding protein</fullName>
    </submittedName>
</protein>
<name>A0ABT2P572_9GAMM</name>
<dbReference type="Gene3D" id="3.40.190.10">
    <property type="entry name" value="Periplasmic binding protein-like II"/>
    <property type="match status" value="3"/>
</dbReference>
<gene>
    <name evidence="6" type="ORF">N4T56_16540</name>
</gene>
<reference evidence="6" key="1">
    <citation type="submission" date="2022-09" db="EMBL/GenBank/DDBJ databases">
        <title>Shewanella sp. KJ10-1 sp.nov, isolated from marine algae.</title>
        <authorList>
            <person name="Butt M."/>
            <person name="Lee J.K."/>
            <person name="Kim J.M."/>
            <person name="Choi D.G."/>
        </authorList>
    </citation>
    <scope>NUCLEOTIDE SEQUENCE</scope>
    <source>
        <strain evidence="6">KJ10-1</strain>
    </source>
</reference>
<evidence type="ECO:0000256" key="4">
    <source>
        <dbReference type="SAM" id="SignalP"/>
    </source>
</evidence>
<evidence type="ECO:0000313" key="7">
    <source>
        <dbReference type="Proteomes" id="UP001431192"/>
    </source>
</evidence>
<evidence type="ECO:0000259" key="5">
    <source>
        <dbReference type="Pfam" id="PF09084"/>
    </source>
</evidence>
<feature type="signal peptide" evidence="4">
    <location>
        <begin position="1"/>
        <end position="19"/>
    </location>
</feature>
<feature type="domain" description="SsuA/THI5-like" evidence="5">
    <location>
        <begin position="50"/>
        <end position="258"/>
    </location>
</feature>
<dbReference type="RefSeq" id="WP_261733990.1">
    <property type="nucleotide sequence ID" value="NZ_JAODOQ010000001.1"/>
</dbReference>
<dbReference type="PANTHER" id="PTHR30024">
    <property type="entry name" value="ALIPHATIC SULFONATES-BINDING PROTEIN-RELATED"/>
    <property type="match status" value="1"/>
</dbReference>
<evidence type="ECO:0000256" key="1">
    <source>
        <dbReference type="ARBA" id="ARBA00004418"/>
    </source>
</evidence>
<dbReference type="SUPFAM" id="SSF53850">
    <property type="entry name" value="Periplasmic binding protein-like II"/>
    <property type="match status" value="1"/>
</dbReference>
<feature type="chain" id="PRO_5047451022" evidence="4">
    <location>
        <begin position="20"/>
        <end position="334"/>
    </location>
</feature>
<dbReference type="PANTHER" id="PTHR30024:SF47">
    <property type="entry name" value="TAURINE-BINDING PERIPLASMIC PROTEIN"/>
    <property type="match status" value="1"/>
</dbReference>
<organism evidence="6 7">
    <name type="scientific">Shewanella phaeophyticola</name>
    <dbReference type="NCBI Taxonomy" id="2978345"/>
    <lineage>
        <taxon>Bacteria</taxon>
        <taxon>Pseudomonadati</taxon>
        <taxon>Pseudomonadota</taxon>
        <taxon>Gammaproteobacteria</taxon>
        <taxon>Alteromonadales</taxon>
        <taxon>Shewanellaceae</taxon>
        <taxon>Shewanella</taxon>
    </lineage>
</organism>
<keyword evidence="3 4" id="KW-0732">Signal</keyword>
<comment type="similarity">
    <text evidence="2">Belongs to the bacterial solute-binding protein SsuA/TauA family.</text>
</comment>
<keyword evidence="7" id="KW-1185">Reference proteome</keyword>
<evidence type="ECO:0000313" key="6">
    <source>
        <dbReference type="EMBL" id="MCT8987773.1"/>
    </source>
</evidence>
<comment type="caution">
    <text evidence="6">The sequence shown here is derived from an EMBL/GenBank/DDBJ whole genome shotgun (WGS) entry which is preliminary data.</text>
</comment>
<dbReference type="Pfam" id="PF09084">
    <property type="entry name" value="NMT1"/>
    <property type="match status" value="1"/>
</dbReference>
<dbReference type="InterPro" id="IPR015168">
    <property type="entry name" value="SsuA/THI5"/>
</dbReference>
<dbReference type="EMBL" id="JAODOQ010000001">
    <property type="protein sequence ID" value="MCT8987773.1"/>
    <property type="molecule type" value="Genomic_DNA"/>
</dbReference>
<evidence type="ECO:0000256" key="3">
    <source>
        <dbReference type="ARBA" id="ARBA00022729"/>
    </source>
</evidence>
<dbReference type="Proteomes" id="UP001431192">
    <property type="component" value="Unassembled WGS sequence"/>
</dbReference>